<evidence type="ECO:0000313" key="2">
    <source>
        <dbReference type="Proteomes" id="UP000604046"/>
    </source>
</evidence>
<name>A0A812RMR9_9DINO</name>
<dbReference type="Proteomes" id="UP000604046">
    <property type="component" value="Unassembled WGS sequence"/>
</dbReference>
<accession>A0A812RMR9</accession>
<comment type="caution">
    <text evidence="1">The sequence shown here is derived from an EMBL/GenBank/DDBJ whole genome shotgun (WGS) entry which is preliminary data.</text>
</comment>
<organism evidence="1 2">
    <name type="scientific">Symbiodinium natans</name>
    <dbReference type="NCBI Taxonomy" id="878477"/>
    <lineage>
        <taxon>Eukaryota</taxon>
        <taxon>Sar</taxon>
        <taxon>Alveolata</taxon>
        <taxon>Dinophyceae</taxon>
        <taxon>Suessiales</taxon>
        <taxon>Symbiodiniaceae</taxon>
        <taxon>Symbiodinium</taxon>
    </lineage>
</organism>
<dbReference type="AlphaFoldDB" id="A0A812RMR9"/>
<sequence length="129" mass="13540">MKLVPEALQYRDGDEDATPRGLALLLEAPEALALGSAAAASPLELVAAVSSSPLRFAAEAAESTSSEVLLSSPCLWLHQQFAEELAIACSEYSAAALLVNPPQEEPRCGGFRSSQFNSFCSYMASEGST</sequence>
<proteinExistence type="predicted"/>
<reference evidence="1" key="1">
    <citation type="submission" date="2021-02" db="EMBL/GenBank/DDBJ databases">
        <authorList>
            <person name="Dougan E. K."/>
            <person name="Rhodes N."/>
            <person name="Thang M."/>
            <person name="Chan C."/>
        </authorList>
    </citation>
    <scope>NUCLEOTIDE SEQUENCE</scope>
</reference>
<evidence type="ECO:0000313" key="1">
    <source>
        <dbReference type="EMBL" id="CAE7445701.1"/>
    </source>
</evidence>
<keyword evidence="2" id="KW-1185">Reference proteome</keyword>
<dbReference type="EMBL" id="CAJNDS010002352">
    <property type="protein sequence ID" value="CAE7445701.1"/>
    <property type="molecule type" value="Genomic_DNA"/>
</dbReference>
<protein>
    <submittedName>
        <fullName evidence="1">Uncharacterized protein</fullName>
    </submittedName>
</protein>
<gene>
    <name evidence="1" type="ORF">SNAT2548_LOCUS24274</name>
</gene>